<evidence type="ECO:0000313" key="2">
    <source>
        <dbReference type="EMBL" id="AKT37188.1"/>
    </source>
</evidence>
<evidence type="ECO:0000256" key="1">
    <source>
        <dbReference type="SAM" id="MobiDB-lite"/>
    </source>
</evidence>
<feature type="compositionally biased region" description="Basic and acidic residues" evidence="1">
    <location>
        <begin position="269"/>
        <end position="283"/>
    </location>
</feature>
<dbReference type="Proteomes" id="UP000067626">
    <property type="component" value="Chromosome"/>
</dbReference>
<dbReference type="AlphaFoldDB" id="A0A0K1E9E0"/>
<name>A0A0K1E9E0_CHOCO</name>
<proteinExistence type="predicted"/>
<keyword evidence="3" id="KW-1185">Reference proteome</keyword>
<accession>A0A0K1E9E0</accession>
<dbReference type="RefSeq" id="WP_050429591.1">
    <property type="nucleotide sequence ID" value="NZ_CP012159.1"/>
</dbReference>
<protein>
    <submittedName>
        <fullName evidence="2">Uncharacterized protein</fullName>
    </submittedName>
</protein>
<dbReference type="OrthoDB" id="5501626at2"/>
<sequence length="289" mass="32010">MAIELTAAQHAVLEETRAIDTPEAFAALLQHAQPELGALVDEVMGPDQPVDATLIALRQLYRLLSQHADALTAVNYGATARESFRDAIRLVDTAQLWFLEGTRARNHRPLTVKEVVAASRPFRARLRAYAAQAFAYEPATRAVLSSKNRSGTIDEELSALRRLVGAAREHQARLVAVGATEAWIEEGEALLTQAGQRNLLGIVGIRRQDEAHHLRDALLTYAVLRGRHARAAGVNACFDQPALRRSFEEVSLRECLRRTRTRRPRPRKAKENVEAKRSDDAARGRLPAA</sequence>
<gene>
    <name evidence="2" type="ORF">CMC5_013180</name>
</gene>
<reference evidence="2 3" key="1">
    <citation type="submission" date="2015-07" db="EMBL/GenBank/DDBJ databases">
        <title>Genome analysis of myxobacterium Chondromyces crocatus Cm c5 reveals a high potential for natural compound synthesis and the genetic basis for the loss of fruiting body formation.</title>
        <authorList>
            <person name="Zaburannyi N."/>
            <person name="Bunk B."/>
            <person name="Maier J."/>
            <person name="Overmann J."/>
            <person name="Mueller R."/>
        </authorList>
    </citation>
    <scope>NUCLEOTIDE SEQUENCE [LARGE SCALE GENOMIC DNA]</scope>
    <source>
        <strain evidence="2 3">Cm c5</strain>
    </source>
</reference>
<evidence type="ECO:0000313" key="3">
    <source>
        <dbReference type="Proteomes" id="UP000067626"/>
    </source>
</evidence>
<feature type="compositionally biased region" description="Basic residues" evidence="1">
    <location>
        <begin position="259"/>
        <end position="268"/>
    </location>
</feature>
<dbReference type="EMBL" id="CP012159">
    <property type="protein sequence ID" value="AKT37188.1"/>
    <property type="molecule type" value="Genomic_DNA"/>
</dbReference>
<dbReference type="KEGG" id="ccro:CMC5_013180"/>
<organism evidence="2 3">
    <name type="scientific">Chondromyces crocatus</name>
    <dbReference type="NCBI Taxonomy" id="52"/>
    <lineage>
        <taxon>Bacteria</taxon>
        <taxon>Pseudomonadati</taxon>
        <taxon>Myxococcota</taxon>
        <taxon>Polyangia</taxon>
        <taxon>Polyangiales</taxon>
        <taxon>Polyangiaceae</taxon>
        <taxon>Chondromyces</taxon>
    </lineage>
</organism>
<feature type="region of interest" description="Disordered" evidence="1">
    <location>
        <begin position="259"/>
        <end position="289"/>
    </location>
</feature>